<evidence type="ECO:0000256" key="1">
    <source>
        <dbReference type="SAM" id="MobiDB-lite"/>
    </source>
</evidence>
<evidence type="ECO:0000313" key="5">
    <source>
        <dbReference type="Proteomes" id="UP000518091"/>
    </source>
</evidence>
<evidence type="ECO:0000313" key="6">
    <source>
        <dbReference type="Proteomes" id="UP000814353"/>
    </source>
</evidence>
<evidence type="ECO:0000313" key="4">
    <source>
        <dbReference type="EMBL" id="MCG6660063.1"/>
    </source>
</evidence>
<dbReference type="SUPFAM" id="SSF58113">
    <property type="entry name" value="Apolipoprotein A-I"/>
    <property type="match status" value="1"/>
</dbReference>
<dbReference type="AlphaFoldDB" id="A0A7V9VXT4"/>
<feature type="region of interest" description="Disordered" evidence="1">
    <location>
        <begin position="1"/>
        <end position="29"/>
    </location>
</feature>
<accession>A0A7V9VXT4</accession>
<dbReference type="RefSeq" id="WP_181512905.1">
    <property type="nucleotide sequence ID" value="NZ_JABFUB010000001.1"/>
</dbReference>
<dbReference type="Gene3D" id="1.10.287.1490">
    <property type="match status" value="1"/>
</dbReference>
<dbReference type="Proteomes" id="UP000518091">
    <property type="component" value="Unassembled WGS sequence"/>
</dbReference>
<dbReference type="EMBL" id="JABFUB010000001">
    <property type="protein sequence ID" value="MCG6660063.1"/>
    <property type="molecule type" value="Genomic_DNA"/>
</dbReference>
<evidence type="ECO:0000256" key="2">
    <source>
        <dbReference type="SAM" id="Phobius"/>
    </source>
</evidence>
<protein>
    <submittedName>
        <fullName evidence="3">Uncharacterized protein</fullName>
    </submittedName>
</protein>
<reference evidence="4 6" key="1">
    <citation type="submission" date="2020-05" db="EMBL/GenBank/DDBJ databases">
        <title>Comparative genomic analysis of denitrifying bacteria from Halomonas genus.</title>
        <authorList>
            <person name="Wang L."/>
            <person name="Shao Z."/>
        </authorList>
    </citation>
    <scope>NUCLEOTIDE SEQUENCE [LARGE SCALE GENOMIC DNA]</scope>
    <source>
        <strain evidence="4 6">DSM 17331</strain>
    </source>
</reference>
<comment type="caution">
    <text evidence="3">The sequence shown here is derived from an EMBL/GenBank/DDBJ whole genome shotgun (WGS) entry which is preliminary data.</text>
</comment>
<keyword evidence="2" id="KW-0812">Transmembrane</keyword>
<dbReference type="Proteomes" id="UP000814353">
    <property type="component" value="Unassembled WGS sequence"/>
</dbReference>
<feature type="compositionally biased region" description="Basic and acidic residues" evidence="1">
    <location>
        <begin position="1"/>
        <end position="12"/>
    </location>
</feature>
<gene>
    <name evidence="3" type="ORF">H1D44_00590</name>
    <name evidence="4" type="ORF">HOP48_00665</name>
</gene>
<evidence type="ECO:0000313" key="3">
    <source>
        <dbReference type="EMBL" id="MBA2777393.1"/>
    </source>
</evidence>
<keyword evidence="2" id="KW-0472">Membrane</keyword>
<keyword evidence="2" id="KW-1133">Transmembrane helix</keyword>
<name>A0A7V9VXT4_9GAMM</name>
<proteinExistence type="predicted"/>
<organism evidence="3 5">
    <name type="scientific">Billgrantia kenyensis</name>
    <dbReference type="NCBI Taxonomy" id="321266"/>
    <lineage>
        <taxon>Bacteria</taxon>
        <taxon>Pseudomonadati</taxon>
        <taxon>Pseudomonadota</taxon>
        <taxon>Gammaproteobacteria</taxon>
        <taxon>Oceanospirillales</taxon>
        <taxon>Halomonadaceae</taxon>
        <taxon>Billgrantia</taxon>
    </lineage>
</organism>
<dbReference type="EMBL" id="JACEFT010000001">
    <property type="protein sequence ID" value="MBA2777393.1"/>
    <property type="molecule type" value="Genomic_DNA"/>
</dbReference>
<sequence>MPEARPSERRPIVPDPDTSLTRPRRPSTPQPRLWPLKFAVLVLLAMLVGLAWLGWQERERLNAQVAQVTSEMSNVHARFDAEEGRGAHVGALDSRLSSLEDHNESIVARLAGLEVEVQQVSERDASRVEALDERVDAIGDRLGRLVSEADNREAMLAAVRTSLDSLERVAEEGREALAARIETLGDGGQLQEQRFAELQSTQEELVEEMLSVRASLDERLDALDEHVQHQLEEQLATLETAVETRQTELESRLDSLAADVEAVAETDEAAQAVGELQARLASIETELRELRQEQLTLSAGLEALQ</sequence>
<keyword evidence="6" id="KW-1185">Reference proteome</keyword>
<feature type="transmembrane region" description="Helical" evidence="2">
    <location>
        <begin position="34"/>
        <end position="55"/>
    </location>
</feature>
<reference evidence="3 5" key="2">
    <citation type="submission" date="2020-07" db="EMBL/GenBank/DDBJ databases">
        <title>Identification of Halomonas strains.</title>
        <authorList>
            <person name="Xiao Z."/>
            <person name="Shen J."/>
        </authorList>
    </citation>
    <scope>NUCLEOTIDE SEQUENCE [LARGE SCALE GENOMIC DNA]</scope>
    <source>
        <strain evidence="3 5">DSM 17331</strain>
    </source>
</reference>